<accession>A0A9Q4DBG4</accession>
<dbReference type="InterPro" id="IPR019096">
    <property type="entry name" value="YopX_protein"/>
</dbReference>
<proteinExistence type="predicted"/>
<dbReference type="InterPro" id="IPR010024">
    <property type="entry name" value="CHP16711"/>
</dbReference>
<evidence type="ECO:0000313" key="5">
    <source>
        <dbReference type="Proteomes" id="UP001069047"/>
    </source>
</evidence>
<dbReference type="Gene3D" id="2.30.30.290">
    <property type="entry name" value="YopX-like domains"/>
    <property type="match status" value="1"/>
</dbReference>
<protein>
    <submittedName>
        <fullName evidence="2">YopX family protein</fullName>
    </submittedName>
</protein>
<evidence type="ECO:0000313" key="2">
    <source>
        <dbReference type="EMBL" id="MCY3086781.1"/>
    </source>
</evidence>
<evidence type="ECO:0000313" key="3">
    <source>
        <dbReference type="EMBL" id="WWC55045.1"/>
    </source>
</evidence>
<dbReference type="Pfam" id="PF09643">
    <property type="entry name" value="YopX"/>
    <property type="match status" value="1"/>
</dbReference>
<dbReference type="EMBL" id="JAOTMY010000001">
    <property type="protein sequence ID" value="MCY3086781.1"/>
    <property type="molecule type" value="Genomic_DNA"/>
</dbReference>
<dbReference type="RefSeq" id="WP_070559444.1">
    <property type="nucleotide sequence ID" value="NZ_CAJHLJ010000013.1"/>
</dbReference>
<feature type="domain" description="YopX protein" evidence="1">
    <location>
        <begin position="4"/>
        <end position="137"/>
    </location>
</feature>
<reference evidence="3" key="3">
    <citation type="submission" date="2024-02" db="EMBL/GenBank/DDBJ databases">
        <authorList>
            <person name="Choi B."/>
        </authorList>
    </citation>
    <scope>NUCLEOTIDE SEQUENCE</scope>
    <source>
        <strain evidence="3">UMB1016</strain>
    </source>
</reference>
<dbReference type="AlphaFoldDB" id="A0A1E9PGB3"/>
<dbReference type="InterPro" id="IPR023385">
    <property type="entry name" value="YopX-like_C"/>
</dbReference>
<evidence type="ECO:0000313" key="4">
    <source>
        <dbReference type="Proteomes" id="UP000250354"/>
    </source>
</evidence>
<reference evidence="3 4" key="1">
    <citation type="journal article" date="2020" name="J. Bacteriol.">
        <title>Aerococcus urinae Isolated from Women with Lower Urinary Tract Symptoms: In Vitro Aggregation and Genome Analysis.</title>
        <authorList>
            <person name="Hilt E.E."/>
            <person name="Putonti C."/>
            <person name="Thomas-White K."/>
            <person name="Lewis A.L."/>
            <person name="Visick K.L."/>
            <person name="Gilbert N.M."/>
            <person name="Wolfe A.J."/>
        </authorList>
    </citation>
    <scope>NUCLEOTIDE SEQUENCE [LARGE SCALE GENOMIC DNA]</scope>
    <source>
        <strain evidence="3 4">UMB1016</strain>
    </source>
</reference>
<keyword evidence="4" id="KW-1185">Reference proteome</keyword>
<reference evidence="2" key="2">
    <citation type="submission" date="2022-09" db="EMBL/GenBank/DDBJ databases">
        <title>Aerococcus urinae taxonomy study.</title>
        <authorList>
            <person name="Christensen J."/>
            <person name="Senneby E."/>
        </authorList>
    </citation>
    <scope>NUCLEOTIDE SEQUENCE</scope>
    <source>
        <strain evidence="2">LUND-41-B12</strain>
    </source>
</reference>
<name>A0A1E9PGB3_9LACT</name>
<organism evidence="2 5">
    <name type="scientific">Aerococcus mictus</name>
    <dbReference type="NCBI Taxonomy" id="2976810"/>
    <lineage>
        <taxon>Bacteria</taxon>
        <taxon>Bacillati</taxon>
        <taxon>Bacillota</taxon>
        <taxon>Bacilli</taxon>
        <taxon>Lactobacillales</taxon>
        <taxon>Aerococcaceae</taxon>
        <taxon>Aerococcus</taxon>
    </lineage>
</organism>
<dbReference type="Proteomes" id="UP000250354">
    <property type="component" value="Chromosome"/>
</dbReference>
<dbReference type="Proteomes" id="UP001069047">
    <property type="component" value="Unassembled WGS sequence"/>
</dbReference>
<dbReference type="EMBL" id="CP145132">
    <property type="protein sequence ID" value="WWC55045.1"/>
    <property type="molecule type" value="Genomic_DNA"/>
</dbReference>
<dbReference type="SUPFAM" id="SSF159006">
    <property type="entry name" value="YopX-like"/>
    <property type="match status" value="1"/>
</dbReference>
<accession>A0A1E9PGB3</accession>
<sequence>MIPKFRAWNKLTQTMEPVNTMDFNYGEINTFDGCGCQDNTLSFDDIILMRWTGLTDMNGVDLYEGDIVKDYGLCSVSLVKFGEYSAQHWEEFSNEPDLYPHVGFYMTLDKSDDYQTALEFFGDFEIIANVYENPEVMGYE</sequence>
<gene>
    <name evidence="3" type="ORF">DBT44_0001725</name>
    <name evidence="2" type="ORF">ODY61_01475</name>
</gene>
<dbReference type="NCBIfam" id="TIGR01671">
    <property type="entry name" value="phage_TIGR01671"/>
    <property type="match status" value="1"/>
</dbReference>
<evidence type="ECO:0000259" key="1">
    <source>
        <dbReference type="Pfam" id="PF09643"/>
    </source>
</evidence>